<evidence type="ECO:0000313" key="4">
    <source>
        <dbReference type="Proteomes" id="UP000192276"/>
    </source>
</evidence>
<dbReference type="Pfam" id="PF18962">
    <property type="entry name" value="Por_Secre_tail"/>
    <property type="match status" value="1"/>
</dbReference>
<dbReference type="InterPro" id="IPR026444">
    <property type="entry name" value="Secre_tail"/>
</dbReference>
<comment type="caution">
    <text evidence="3">The sequence shown here is derived from an EMBL/GenBank/DDBJ whole genome shotgun (WGS) entry which is preliminary data.</text>
</comment>
<name>A0A1V9FGN9_9BACT</name>
<accession>A0A1V9FGN9</accession>
<dbReference type="EMBL" id="LWBP01000192">
    <property type="protein sequence ID" value="OQP57525.1"/>
    <property type="molecule type" value="Genomic_DNA"/>
</dbReference>
<protein>
    <recommendedName>
        <fullName evidence="2">Secretion system C-terminal sorting domain-containing protein</fullName>
    </recommendedName>
</protein>
<gene>
    <name evidence="3" type="ORF">A4R26_24450</name>
</gene>
<feature type="signal peptide" evidence="1">
    <location>
        <begin position="1"/>
        <end position="28"/>
    </location>
</feature>
<sequence length="540" mass="56659">MTRFRTPANIRWLLVMHLVALSTRTATAQCPAGSIINGTGTITNGQTTCITSGVSTDVQLNNGSVMVIISGGNYTGNLSSNNGASIQVQPGGQLAPNQANSFSASLTNNGIVVFNNISLSGGAAITNSGSFTWAGSWNQNSAITVTNTACGTMNYSQGTGLGSNGVIVNDGVLNFSQGFTMNNGTILNNRGRVNVTGDINLAGTFYNQHIAVFRGSNNNISSNSTSDSLVNLGKITVTGSITTSIATRNDGLMVVNGSYTINGGVYRINNTTAQLRIGGSFSNNGQVRGNGGLHIGGSISNNQTIAGFGGGLQRLTVNKNSPDVPGTTNNLNFNTGLAAGDTGTYNPPFDNPASCAVLPVRFSSLQAAYNNGQVQLNWLAYGQSATGSFTIEYSQDGRSFTKAGELAATGTNDHTTPYVYKHMPALSGTLFYRVRETTPDGTMYYSNMVVVKTGNTFLAGTDVFPNPFTETLQISMQLEKTGMIQVALYDASGRLVRRSHQTGVVGRNTIVMGNLSALLPGVYLLQIKAGEHISFEKLTK</sequence>
<dbReference type="Proteomes" id="UP000192276">
    <property type="component" value="Unassembled WGS sequence"/>
</dbReference>
<dbReference type="AlphaFoldDB" id="A0A1V9FGN9"/>
<feature type="chain" id="PRO_5012483918" description="Secretion system C-terminal sorting domain-containing protein" evidence="1">
    <location>
        <begin position="29"/>
        <end position="540"/>
    </location>
</feature>
<dbReference type="RefSeq" id="WP_081167496.1">
    <property type="nucleotide sequence ID" value="NZ_LWBP01000192.1"/>
</dbReference>
<dbReference type="OrthoDB" id="651538at2"/>
<keyword evidence="4" id="KW-1185">Reference proteome</keyword>
<dbReference type="NCBIfam" id="TIGR04183">
    <property type="entry name" value="Por_Secre_tail"/>
    <property type="match status" value="1"/>
</dbReference>
<feature type="domain" description="Secretion system C-terminal sorting" evidence="2">
    <location>
        <begin position="463"/>
        <end position="538"/>
    </location>
</feature>
<dbReference type="STRING" id="550983.A4R26_24450"/>
<organism evidence="3 4">
    <name type="scientific">Niastella populi</name>
    <dbReference type="NCBI Taxonomy" id="550983"/>
    <lineage>
        <taxon>Bacteria</taxon>
        <taxon>Pseudomonadati</taxon>
        <taxon>Bacteroidota</taxon>
        <taxon>Chitinophagia</taxon>
        <taxon>Chitinophagales</taxon>
        <taxon>Chitinophagaceae</taxon>
        <taxon>Niastella</taxon>
    </lineage>
</organism>
<reference evidence="4" key="1">
    <citation type="submission" date="2016-04" db="EMBL/GenBank/DDBJ databases">
        <authorList>
            <person name="Chen L."/>
            <person name="Zhuang W."/>
            <person name="Wang G."/>
        </authorList>
    </citation>
    <scope>NUCLEOTIDE SEQUENCE [LARGE SCALE GENOMIC DNA]</scope>
    <source>
        <strain evidence="4">208</strain>
    </source>
</reference>
<evidence type="ECO:0000313" key="3">
    <source>
        <dbReference type="EMBL" id="OQP57525.1"/>
    </source>
</evidence>
<proteinExistence type="predicted"/>
<evidence type="ECO:0000256" key="1">
    <source>
        <dbReference type="SAM" id="SignalP"/>
    </source>
</evidence>
<keyword evidence="1" id="KW-0732">Signal</keyword>
<evidence type="ECO:0000259" key="2">
    <source>
        <dbReference type="Pfam" id="PF18962"/>
    </source>
</evidence>